<dbReference type="RefSeq" id="WP_091649364.1">
    <property type="nucleotide sequence ID" value="NZ_FNHQ01000010.1"/>
</dbReference>
<gene>
    <name evidence="1" type="ORF">SAMN05660299_01218</name>
</gene>
<dbReference type="Proteomes" id="UP000199309">
    <property type="component" value="Unassembled WGS sequence"/>
</dbReference>
<name>A0A1G9UQD6_9FIRM</name>
<keyword evidence="2" id="KW-1185">Reference proteome</keyword>
<dbReference type="STRING" id="349095.SAMN05660299_01218"/>
<evidence type="ECO:0000313" key="2">
    <source>
        <dbReference type="Proteomes" id="UP000199309"/>
    </source>
</evidence>
<protein>
    <submittedName>
        <fullName evidence="1">Uncharacterized protein</fullName>
    </submittedName>
</protein>
<reference evidence="1 2" key="1">
    <citation type="submission" date="2016-10" db="EMBL/GenBank/DDBJ databases">
        <authorList>
            <person name="de Groot N.N."/>
        </authorList>
    </citation>
    <scope>NUCLEOTIDE SEQUENCE [LARGE SCALE GENOMIC DNA]</scope>
    <source>
        <strain evidence="1 2">DSM 16981</strain>
    </source>
</reference>
<dbReference type="AlphaFoldDB" id="A0A1G9UQD6"/>
<organism evidence="1 2">
    <name type="scientific">Megasphaera paucivorans</name>
    <dbReference type="NCBI Taxonomy" id="349095"/>
    <lineage>
        <taxon>Bacteria</taxon>
        <taxon>Bacillati</taxon>
        <taxon>Bacillota</taxon>
        <taxon>Negativicutes</taxon>
        <taxon>Veillonellales</taxon>
        <taxon>Veillonellaceae</taxon>
        <taxon>Megasphaera</taxon>
    </lineage>
</organism>
<sequence>MSEKIIGMTKKEVFETMRHLNNRKYHTVFNALYFDTIRHLHSQTTKDVFASLEIFSAVYTENILYPFVSDLIEANNKKITEDIKQLLSK</sequence>
<accession>A0A1G9UQD6</accession>
<evidence type="ECO:0000313" key="1">
    <source>
        <dbReference type="EMBL" id="SDM62057.1"/>
    </source>
</evidence>
<dbReference type="EMBL" id="FNHQ01000010">
    <property type="protein sequence ID" value="SDM62057.1"/>
    <property type="molecule type" value="Genomic_DNA"/>
</dbReference>
<proteinExistence type="predicted"/>